<evidence type="ECO:0000313" key="2">
    <source>
        <dbReference type="EMBL" id="CAE0725467.1"/>
    </source>
</evidence>
<dbReference type="AlphaFoldDB" id="A0A7S4ASE0"/>
<evidence type="ECO:0000256" key="1">
    <source>
        <dbReference type="SAM" id="MobiDB-lite"/>
    </source>
</evidence>
<name>A0A7S4ASE0_9STRA</name>
<organism evidence="2">
    <name type="scientific">Pseudo-nitzschia australis</name>
    <dbReference type="NCBI Taxonomy" id="44445"/>
    <lineage>
        <taxon>Eukaryota</taxon>
        <taxon>Sar</taxon>
        <taxon>Stramenopiles</taxon>
        <taxon>Ochrophyta</taxon>
        <taxon>Bacillariophyta</taxon>
        <taxon>Bacillariophyceae</taxon>
        <taxon>Bacillariophycidae</taxon>
        <taxon>Bacillariales</taxon>
        <taxon>Bacillariaceae</taxon>
        <taxon>Pseudo-nitzschia</taxon>
    </lineage>
</organism>
<feature type="region of interest" description="Disordered" evidence="1">
    <location>
        <begin position="1"/>
        <end position="98"/>
    </location>
</feature>
<gene>
    <name evidence="2" type="ORF">PAUS00366_LOCUS18224</name>
</gene>
<reference evidence="2" key="1">
    <citation type="submission" date="2021-01" db="EMBL/GenBank/DDBJ databases">
        <authorList>
            <person name="Corre E."/>
            <person name="Pelletier E."/>
            <person name="Niang G."/>
            <person name="Scheremetjew M."/>
            <person name="Finn R."/>
            <person name="Kale V."/>
            <person name="Holt S."/>
            <person name="Cochrane G."/>
            <person name="Meng A."/>
            <person name="Brown T."/>
            <person name="Cohen L."/>
        </authorList>
    </citation>
    <scope>NUCLEOTIDE SEQUENCE</scope>
    <source>
        <strain evidence="2">10249 10 AB</strain>
    </source>
</reference>
<dbReference type="EMBL" id="HBIX01026768">
    <property type="protein sequence ID" value="CAE0725467.1"/>
    <property type="molecule type" value="Transcribed_RNA"/>
</dbReference>
<sequence>MNLKERRHRQKKQGRQQTEGSYRHPNFLRGNKTLCLSMQPKKTKRRSRIEKKLSVPAASTIVEPKEPQQKQPTTSTSKVGNDDATSTTSHDKTDTTPIPLTFQTIKGILEGGAGVANGDTICKAFYSDQQTKNTTYFLQQSQLLKQQREQFLGLLDSQPASCTHRQYGQQLDQLGEQRKEQQWSKVEEQSCCIFGGKIFHFVSKRDNFEYRRNKMI</sequence>
<protein>
    <submittedName>
        <fullName evidence="2">Uncharacterized protein</fullName>
    </submittedName>
</protein>
<feature type="compositionally biased region" description="Polar residues" evidence="1">
    <location>
        <begin position="69"/>
        <end position="79"/>
    </location>
</feature>
<proteinExistence type="predicted"/>
<feature type="compositionally biased region" description="Basic residues" evidence="1">
    <location>
        <begin position="1"/>
        <end position="14"/>
    </location>
</feature>
<accession>A0A7S4ASE0</accession>